<dbReference type="SUPFAM" id="SSF109797">
    <property type="entry name" value="Bacteriocin immunity protein-like"/>
    <property type="match status" value="1"/>
</dbReference>
<accession>A0A0R1TTS8</accession>
<dbReference type="AlphaFoldDB" id="A0A0R1TTS8"/>
<sequence length="109" mass="12307">MPTSDAEPYPTSTELTTLIKKALATDYVRSQQPLNYELNEALARLQRRTAVDQIAPHIARLILNYTVADISMPDALLPLYQATYRTPSVKDQYNRAAGLSTLLSHIWFN</sequence>
<proteinExistence type="predicted"/>
<dbReference type="OrthoDB" id="9923634at2"/>
<dbReference type="EMBL" id="AZFJ01000059">
    <property type="protein sequence ID" value="KRL84694.1"/>
    <property type="molecule type" value="Genomic_DNA"/>
</dbReference>
<comment type="caution">
    <text evidence="1">The sequence shown here is derived from an EMBL/GenBank/DDBJ whole genome shotgun (WGS) entry which is preliminary data.</text>
</comment>
<evidence type="ECO:0000313" key="1">
    <source>
        <dbReference type="EMBL" id="KRL84694.1"/>
    </source>
</evidence>
<dbReference type="Proteomes" id="UP000051922">
    <property type="component" value="Unassembled WGS sequence"/>
</dbReference>
<reference evidence="1 2" key="1">
    <citation type="journal article" date="2015" name="Genome Announc.">
        <title>Expanding the biotechnology potential of lactobacilli through comparative genomics of 213 strains and associated genera.</title>
        <authorList>
            <person name="Sun Z."/>
            <person name="Harris H.M."/>
            <person name="McCann A."/>
            <person name="Guo C."/>
            <person name="Argimon S."/>
            <person name="Zhang W."/>
            <person name="Yang X."/>
            <person name="Jeffery I.B."/>
            <person name="Cooney J.C."/>
            <person name="Kagawa T.F."/>
            <person name="Liu W."/>
            <person name="Song Y."/>
            <person name="Salvetti E."/>
            <person name="Wrobel A."/>
            <person name="Rasinkangas P."/>
            <person name="Parkhill J."/>
            <person name="Rea M.C."/>
            <person name="O'Sullivan O."/>
            <person name="Ritari J."/>
            <person name="Douillard F.P."/>
            <person name="Paul Ross R."/>
            <person name="Yang R."/>
            <person name="Briner A.E."/>
            <person name="Felis G.E."/>
            <person name="de Vos W.M."/>
            <person name="Barrangou R."/>
            <person name="Klaenhammer T.R."/>
            <person name="Caufield P.W."/>
            <person name="Cui Y."/>
            <person name="Zhang H."/>
            <person name="O'Toole P.W."/>
        </authorList>
    </citation>
    <scope>NUCLEOTIDE SEQUENCE [LARGE SCALE GENOMIC DNA]</scope>
    <source>
        <strain evidence="1 2">DSM 15945</strain>
    </source>
</reference>
<dbReference type="PATRIC" id="fig|1423783.4.peg.2058"/>
<organism evidence="1 2">
    <name type="scientific">Lacticaseibacillus pantheris DSM 15945 = JCM 12539 = NBRC 106106</name>
    <dbReference type="NCBI Taxonomy" id="1423783"/>
    <lineage>
        <taxon>Bacteria</taxon>
        <taxon>Bacillati</taxon>
        <taxon>Bacillota</taxon>
        <taxon>Bacilli</taxon>
        <taxon>Lactobacillales</taxon>
        <taxon>Lactobacillaceae</taxon>
        <taxon>Lacticaseibacillus</taxon>
    </lineage>
</organism>
<evidence type="ECO:0000313" key="2">
    <source>
        <dbReference type="Proteomes" id="UP000051922"/>
    </source>
</evidence>
<protein>
    <recommendedName>
        <fullName evidence="3">Bacteriocin immunity protein</fullName>
    </recommendedName>
</protein>
<name>A0A0R1TTS8_9LACO</name>
<keyword evidence="2" id="KW-1185">Reference proteome</keyword>
<evidence type="ECO:0008006" key="3">
    <source>
        <dbReference type="Google" id="ProtNLM"/>
    </source>
</evidence>
<gene>
    <name evidence="1" type="ORF">FC50_GL002008</name>
</gene>
<dbReference type="RefSeq" id="WP_054650029.1">
    <property type="nucleotide sequence ID" value="NZ_AZFJ01000059.1"/>
</dbReference>